<dbReference type="InterPro" id="IPR022225">
    <property type="entry name" value="Phage_tail_fibre_N"/>
</dbReference>
<proteinExistence type="predicted"/>
<keyword evidence="3" id="KW-1185">Reference proteome</keyword>
<name>A0A2S0PEL2_9NEIS</name>
<organism evidence="2 3">
    <name type="scientific">Microvirgula aerodenitrificans</name>
    <dbReference type="NCBI Taxonomy" id="57480"/>
    <lineage>
        <taxon>Bacteria</taxon>
        <taxon>Pseudomonadati</taxon>
        <taxon>Pseudomonadota</taxon>
        <taxon>Betaproteobacteria</taxon>
        <taxon>Neisseriales</taxon>
        <taxon>Aquaspirillaceae</taxon>
        <taxon>Microvirgula</taxon>
    </lineage>
</organism>
<evidence type="ECO:0000313" key="3">
    <source>
        <dbReference type="Proteomes" id="UP000244173"/>
    </source>
</evidence>
<dbReference type="OrthoDB" id="9810174at2"/>
<dbReference type="Proteomes" id="UP000244173">
    <property type="component" value="Chromosome"/>
</dbReference>
<evidence type="ECO:0000259" key="1">
    <source>
        <dbReference type="Pfam" id="PF12571"/>
    </source>
</evidence>
<dbReference type="Pfam" id="PF12571">
    <property type="entry name" value="Phage_tail_fib"/>
    <property type="match status" value="1"/>
</dbReference>
<evidence type="ECO:0000313" key="2">
    <source>
        <dbReference type="EMBL" id="AVY95697.1"/>
    </source>
</evidence>
<protein>
    <recommendedName>
        <fullName evidence="1">Phage tail fibre protein N-terminal domain-containing protein</fullName>
    </recommendedName>
</protein>
<accession>A0A2S0PEL2</accession>
<dbReference type="RefSeq" id="WP_107890090.1">
    <property type="nucleotide sequence ID" value="NZ_CP028519.1"/>
</dbReference>
<dbReference type="KEGG" id="maer:DAI18_17855"/>
<dbReference type="EMBL" id="CP028519">
    <property type="protein sequence ID" value="AVY95697.1"/>
    <property type="molecule type" value="Genomic_DNA"/>
</dbReference>
<reference evidence="2 3" key="1">
    <citation type="submission" date="2018-04" db="EMBL/GenBank/DDBJ databases">
        <title>Denitrifier Microvirgula.</title>
        <authorList>
            <person name="Anderson E."/>
            <person name="Jang J."/>
            <person name="Ishii S."/>
        </authorList>
    </citation>
    <scope>NUCLEOTIDE SEQUENCE [LARGE SCALE GENOMIC DNA]</scope>
    <source>
        <strain evidence="2 3">BE2.4</strain>
    </source>
</reference>
<feature type="domain" description="Phage tail fibre protein N-terminal" evidence="1">
    <location>
        <begin position="7"/>
        <end position="96"/>
    </location>
</feature>
<sequence>MAQQAIAVSHTYRHQVAQAAASGGTISPVAFMAFGRSDRPYAPETDVALGDEFVRVPVTTQVDGPTLIASGVLTGEAAGGNTLREVGVFTADGTLMGRRVLAPKSFEPDTEFEVELVFEY</sequence>
<dbReference type="STRING" id="1122240.GCA_000620105_01792"/>
<dbReference type="AlphaFoldDB" id="A0A2S0PEL2"/>
<gene>
    <name evidence="2" type="ORF">DAI18_17855</name>
</gene>